<dbReference type="InterPro" id="IPR049750">
    <property type="entry name" value="SGM_5486-like-assoc"/>
</dbReference>
<organism evidence="2 3">
    <name type="scientific">Streptomyces pratensis (strain ATCC 33331 / IAF-45CD)</name>
    <dbReference type="NCBI Taxonomy" id="591167"/>
    <lineage>
        <taxon>Bacteria</taxon>
        <taxon>Bacillati</taxon>
        <taxon>Actinomycetota</taxon>
        <taxon>Actinomycetes</taxon>
        <taxon>Kitasatosporales</taxon>
        <taxon>Streptomycetaceae</taxon>
        <taxon>Streptomyces</taxon>
    </lineage>
</organism>
<accession>A0A8D3WKC4</accession>
<keyword evidence="1" id="KW-0472">Membrane</keyword>
<evidence type="ECO:0000313" key="2">
    <source>
        <dbReference type="EMBL" id="ADW06409.1"/>
    </source>
</evidence>
<name>A0A8D3WKC4_STRFA</name>
<keyword evidence="1" id="KW-1133">Transmembrane helix</keyword>
<dbReference type="KEGG" id="sfa:Sfla_5008"/>
<dbReference type="EMBL" id="CP002475">
    <property type="protein sequence ID" value="ADW06409.1"/>
    <property type="molecule type" value="Genomic_DNA"/>
</dbReference>
<gene>
    <name evidence="2" type="ordered locus">Sfla_5008</name>
</gene>
<proteinExistence type="predicted"/>
<protein>
    <submittedName>
        <fullName evidence="2">Uncharacterized protein</fullName>
    </submittedName>
</protein>
<reference evidence="2 3" key="1">
    <citation type="submission" date="2011-01" db="EMBL/GenBank/DDBJ databases">
        <title>Complete sequence of chromosome of Streptomyces flavogriseus ATCC 33331.</title>
        <authorList>
            <consortium name="US DOE Joint Genome Institute"/>
            <person name="Lucas S."/>
            <person name="Copeland A."/>
            <person name="Lapidus A."/>
            <person name="Cheng J.-F."/>
            <person name="Goodwin L."/>
            <person name="Pitluck S."/>
            <person name="Davenport K."/>
            <person name="Detter J.C."/>
            <person name="Han C."/>
            <person name="Tapia R."/>
            <person name="Land M."/>
            <person name="Hauser L."/>
            <person name="Kyrpides N."/>
            <person name="Ivanova N."/>
            <person name="Ovchinnikova G."/>
            <person name="Pagani I."/>
            <person name="Brumm P."/>
            <person name="Mead D."/>
            <person name="Woyke T."/>
        </authorList>
    </citation>
    <scope>NUCLEOTIDE SEQUENCE [LARGE SCALE GENOMIC DNA]</scope>
    <source>
        <strain evidence="3">ATCC 33331 / IAF-45CD</strain>
    </source>
</reference>
<feature type="transmembrane region" description="Helical" evidence="1">
    <location>
        <begin position="23"/>
        <end position="44"/>
    </location>
</feature>
<keyword evidence="1" id="KW-0812">Transmembrane</keyword>
<sequence length="46" mass="4964">MLRCDTVRMPVLDPNPQNGQKKLLLVFGTMLLISVVIGVIATIASP</sequence>
<dbReference type="AlphaFoldDB" id="A0A8D3WKC4"/>
<evidence type="ECO:0000256" key="1">
    <source>
        <dbReference type="SAM" id="Phobius"/>
    </source>
</evidence>
<dbReference type="NCBIfam" id="NF040912">
    <property type="entry name" value="SGM_5486_fam"/>
    <property type="match status" value="1"/>
</dbReference>
<dbReference type="Proteomes" id="UP000002066">
    <property type="component" value="Chromosome"/>
</dbReference>
<evidence type="ECO:0000313" key="3">
    <source>
        <dbReference type="Proteomes" id="UP000002066"/>
    </source>
</evidence>